<evidence type="ECO:0000256" key="3">
    <source>
        <dbReference type="SAM" id="MobiDB-lite"/>
    </source>
</evidence>
<evidence type="ECO:0000313" key="6">
    <source>
        <dbReference type="Proteomes" id="UP001519460"/>
    </source>
</evidence>
<name>A0ABD0KLA4_9CAEN</name>
<dbReference type="SMART" id="SM00054">
    <property type="entry name" value="EFh"/>
    <property type="match status" value="2"/>
</dbReference>
<dbReference type="Gene3D" id="1.10.238.10">
    <property type="entry name" value="EF-hand"/>
    <property type="match status" value="1"/>
</dbReference>
<feature type="domain" description="EF-hand" evidence="4">
    <location>
        <begin position="460"/>
        <end position="495"/>
    </location>
</feature>
<organism evidence="5 6">
    <name type="scientific">Batillaria attramentaria</name>
    <dbReference type="NCBI Taxonomy" id="370345"/>
    <lineage>
        <taxon>Eukaryota</taxon>
        <taxon>Metazoa</taxon>
        <taxon>Spiralia</taxon>
        <taxon>Lophotrochozoa</taxon>
        <taxon>Mollusca</taxon>
        <taxon>Gastropoda</taxon>
        <taxon>Caenogastropoda</taxon>
        <taxon>Sorbeoconcha</taxon>
        <taxon>Cerithioidea</taxon>
        <taxon>Batillariidae</taxon>
        <taxon>Batillaria</taxon>
    </lineage>
</organism>
<dbReference type="Pfam" id="PF13499">
    <property type="entry name" value="EF-hand_7"/>
    <property type="match status" value="1"/>
</dbReference>
<dbReference type="PANTHER" id="PTHR24114">
    <property type="entry name" value="LEUCINE RICH REPEAT FAMILY PROTEIN"/>
    <property type="match status" value="1"/>
</dbReference>
<dbReference type="InterPro" id="IPR001611">
    <property type="entry name" value="Leu-rich_rpt"/>
</dbReference>
<dbReference type="PROSITE" id="PS00018">
    <property type="entry name" value="EF_HAND_1"/>
    <property type="match status" value="1"/>
</dbReference>
<dbReference type="PROSITE" id="PS50222">
    <property type="entry name" value="EF_HAND_2"/>
    <property type="match status" value="2"/>
</dbReference>
<reference evidence="5 6" key="1">
    <citation type="journal article" date="2023" name="Sci. Data">
        <title>Genome assembly of the Korean intertidal mud-creeper Batillaria attramentaria.</title>
        <authorList>
            <person name="Patra A.K."/>
            <person name="Ho P.T."/>
            <person name="Jun S."/>
            <person name="Lee S.J."/>
            <person name="Kim Y."/>
            <person name="Won Y.J."/>
        </authorList>
    </citation>
    <scope>NUCLEOTIDE SEQUENCE [LARGE SCALE GENOMIC DNA]</scope>
    <source>
        <strain evidence="5">Wonlab-2016</strain>
    </source>
</reference>
<keyword evidence="1" id="KW-0677">Repeat</keyword>
<dbReference type="Proteomes" id="UP001519460">
    <property type="component" value="Unassembled WGS sequence"/>
</dbReference>
<dbReference type="InterPro" id="IPR018247">
    <property type="entry name" value="EF_Hand_1_Ca_BS"/>
</dbReference>
<dbReference type="AlphaFoldDB" id="A0ABD0KLA4"/>
<dbReference type="Pfam" id="PF13516">
    <property type="entry name" value="LRR_6"/>
    <property type="match status" value="5"/>
</dbReference>
<keyword evidence="2" id="KW-0106">Calcium</keyword>
<evidence type="ECO:0000256" key="1">
    <source>
        <dbReference type="ARBA" id="ARBA00022737"/>
    </source>
</evidence>
<protein>
    <recommendedName>
        <fullName evidence="4">EF-hand domain-containing protein</fullName>
    </recommendedName>
</protein>
<evidence type="ECO:0000256" key="2">
    <source>
        <dbReference type="ARBA" id="ARBA00022837"/>
    </source>
</evidence>
<dbReference type="InterPro" id="IPR011992">
    <property type="entry name" value="EF-hand-dom_pair"/>
</dbReference>
<sequence>MAFSMYANKEPVKVRRRTISRASSRRSQVNSSQSKQSKQAERGQSSCSDSEDDARTRDSDAQGVDINDEKAWDTDLENEDESHPSYDHSGRTAYIQACKKLGVVPVSYFLRHMHDQELNMKHHGLGATGMQAISGVMMGNTKILTLDLSDNWLGMEGGLAVCEMLRENCFITTLTLNDNRLNHCAKELCQTMLMNSSLQRVTLAGNGFDDKAAVHFAEFLLTCHLEYLNLSHNDLGEAAGLLLGPAISENSTLKELDLSWNQLRRKGAMAIGIGVKTNVKMKKINLSWNGFGLEGAIGIADALKGNSVLEEIDISNNRIMTEGAVLIGKGLSANETLKVLKMGKNPMQSAGCWGICAAILRNPNCALQELDFENITVNRDFDEIYKQVQEQIPDLKLRHGGTEIPLKPRPPVDPMNKLMAYVDKHNLRIVDFFNKFDKDGSMSVSYDEFKQGLQDMGISLTEEEVHAMLTELDRDGDGEINYSELVIGHADFQEKSREPKVSVSLFRPMTS</sequence>
<dbReference type="InterPro" id="IPR002048">
    <property type="entry name" value="EF_hand_dom"/>
</dbReference>
<dbReference type="InterPro" id="IPR052394">
    <property type="entry name" value="LRR-containing"/>
</dbReference>
<comment type="caution">
    <text evidence="5">The sequence shown here is derived from an EMBL/GenBank/DDBJ whole genome shotgun (WGS) entry which is preliminary data.</text>
</comment>
<accession>A0ABD0KLA4</accession>
<evidence type="ECO:0000313" key="5">
    <source>
        <dbReference type="EMBL" id="KAK7487894.1"/>
    </source>
</evidence>
<dbReference type="SUPFAM" id="SSF47473">
    <property type="entry name" value="EF-hand"/>
    <property type="match status" value="1"/>
</dbReference>
<dbReference type="PANTHER" id="PTHR24114:SF50">
    <property type="entry name" value="RNI-LIKE PROTEIN"/>
    <property type="match status" value="1"/>
</dbReference>
<dbReference type="InterPro" id="IPR032675">
    <property type="entry name" value="LRR_dom_sf"/>
</dbReference>
<dbReference type="SMART" id="SM00368">
    <property type="entry name" value="LRR_RI"/>
    <property type="match status" value="8"/>
</dbReference>
<keyword evidence="6" id="KW-1185">Reference proteome</keyword>
<dbReference type="SUPFAM" id="SSF52047">
    <property type="entry name" value="RNI-like"/>
    <property type="match status" value="1"/>
</dbReference>
<feature type="region of interest" description="Disordered" evidence="3">
    <location>
        <begin position="1"/>
        <end position="88"/>
    </location>
</feature>
<gene>
    <name evidence="5" type="ORF">BaRGS_00020795</name>
</gene>
<dbReference type="Gene3D" id="3.80.10.10">
    <property type="entry name" value="Ribonuclease Inhibitor"/>
    <property type="match status" value="2"/>
</dbReference>
<dbReference type="EMBL" id="JACVVK020000157">
    <property type="protein sequence ID" value="KAK7487894.1"/>
    <property type="molecule type" value="Genomic_DNA"/>
</dbReference>
<feature type="compositionally biased region" description="Low complexity" evidence="3">
    <location>
        <begin position="20"/>
        <end position="37"/>
    </location>
</feature>
<dbReference type="CDD" id="cd00051">
    <property type="entry name" value="EFh"/>
    <property type="match status" value="1"/>
</dbReference>
<evidence type="ECO:0000259" key="4">
    <source>
        <dbReference type="PROSITE" id="PS50222"/>
    </source>
</evidence>
<dbReference type="FunFam" id="1.10.238.10:FF:000003">
    <property type="entry name" value="Calmodulin A"/>
    <property type="match status" value="1"/>
</dbReference>
<feature type="domain" description="EF-hand" evidence="4">
    <location>
        <begin position="424"/>
        <end position="459"/>
    </location>
</feature>
<proteinExistence type="predicted"/>